<dbReference type="AlphaFoldDB" id="A0A9J6B0A2"/>
<feature type="compositionally biased region" description="Acidic residues" evidence="1">
    <location>
        <begin position="131"/>
        <end position="150"/>
    </location>
</feature>
<reference evidence="2 3" key="1">
    <citation type="submission" date="2020-09" db="EMBL/GenBank/DDBJ databases">
        <title>De no assembly of potato wild relative species, Solanum commersonii.</title>
        <authorList>
            <person name="Cho K."/>
        </authorList>
    </citation>
    <scope>NUCLEOTIDE SEQUENCE [LARGE SCALE GENOMIC DNA]</scope>
    <source>
        <strain evidence="2">LZ3.2</strain>
        <tissue evidence="2">Leaf</tissue>
    </source>
</reference>
<dbReference type="Proteomes" id="UP000824120">
    <property type="component" value="Chromosome 1"/>
</dbReference>
<name>A0A9J6B0A2_SOLCO</name>
<evidence type="ECO:0000313" key="3">
    <source>
        <dbReference type="Proteomes" id="UP000824120"/>
    </source>
</evidence>
<sequence>MEKSGMINKLESKCMGNKYVDEGQLLEDFPHIHAQVRALGLHYIFMDRVCRLVDVTRNKAYDQSQGKVLTANRQAWDDSLMGRMFGIDMLQLRIGGRLVTKNKMATLAEHYPLTDSVIYMCQMGPAFQEPIDGDDSTADEEDGLEKDESDDVQHGDDDIDLGVGDGDAALMAMDFTTNVELEIFGEESFIKVVNC</sequence>
<accession>A0A9J6B0A2</accession>
<protein>
    <submittedName>
        <fullName evidence="2">Uncharacterized protein</fullName>
    </submittedName>
</protein>
<keyword evidence="3" id="KW-1185">Reference proteome</keyword>
<gene>
    <name evidence="2" type="ORF">H5410_001687</name>
</gene>
<evidence type="ECO:0000256" key="1">
    <source>
        <dbReference type="SAM" id="MobiDB-lite"/>
    </source>
</evidence>
<feature type="region of interest" description="Disordered" evidence="1">
    <location>
        <begin position="130"/>
        <end position="159"/>
    </location>
</feature>
<dbReference type="EMBL" id="JACXVP010000001">
    <property type="protein sequence ID" value="KAG5629970.1"/>
    <property type="molecule type" value="Genomic_DNA"/>
</dbReference>
<organism evidence="2 3">
    <name type="scientific">Solanum commersonii</name>
    <name type="common">Commerson's wild potato</name>
    <name type="synonym">Commerson's nightshade</name>
    <dbReference type="NCBI Taxonomy" id="4109"/>
    <lineage>
        <taxon>Eukaryota</taxon>
        <taxon>Viridiplantae</taxon>
        <taxon>Streptophyta</taxon>
        <taxon>Embryophyta</taxon>
        <taxon>Tracheophyta</taxon>
        <taxon>Spermatophyta</taxon>
        <taxon>Magnoliopsida</taxon>
        <taxon>eudicotyledons</taxon>
        <taxon>Gunneridae</taxon>
        <taxon>Pentapetalae</taxon>
        <taxon>asterids</taxon>
        <taxon>lamiids</taxon>
        <taxon>Solanales</taxon>
        <taxon>Solanaceae</taxon>
        <taxon>Solanoideae</taxon>
        <taxon>Solaneae</taxon>
        <taxon>Solanum</taxon>
    </lineage>
</organism>
<dbReference type="OrthoDB" id="1305292at2759"/>
<proteinExistence type="predicted"/>
<comment type="caution">
    <text evidence="2">The sequence shown here is derived from an EMBL/GenBank/DDBJ whole genome shotgun (WGS) entry which is preliminary data.</text>
</comment>
<evidence type="ECO:0000313" key="2">
    <source>
        <dbReference type="EMBL" id="KAG5629970.1"/>
    </source>
</evidence>